<comment type="caution">
    <text evidence="1">The sequence shown here is derived from an EMBL/GenBank/DDBJ whole genome shotgun (WGS) entry which is preliminary data.</text>
</comment>
<protein>
    <submittedName>
        <fullName evidence="1">Uncharacterized protein</fullName>
    </submittedName>
</protein>
<gene>
    <name evidence="2" type="ORF">HU737_014795</name>
    <name evidence="1" type="ORF">HU737_21730</name>
</gene>
<evidence type="ECO:0000313" key="1">
    <source>
        <dbReference type="EMBL" id="MBC3443320.1"/>
    </source>
</evidence>
<proteinExistence type="predicted"/>
<dbReference type="Proteomes" id="UP000599879">
    <property type="component" value="Unassembled WGS sequence"/>
</dbReference>
<sequence length="265" mass="29754">MTASKFNEFLTSEIDRLDDLLSERESRRKAWINHPQLEYPGLSLVASRSHAPRRELLAEIANQILLERAYAKSDEATSSLIIIPNQSPHAFVRQMLATMSKLDFITIDECAMEDDDWPRLTTGVNLIGVSDDSVQDFEPWLRWEIDPISLDDLLTLISSAEKGTKILVENYHQIQLIADHVGVVSKLRCAAVTNGVFLYIGGGLSHWHEVREKKGMYLSDLADCLAEAVHVADVITILPPEKTKFAAVVFDSRYESPYKGDLASL</sequence>
<name>A0A923JXA6_9PSED</name>
<evidence type="ECO:0000313" key="2">
    <source>
        <dbReference type="EMBL" id="MBV4537242.1"/>
    </source>
</evidence>
<organism evidence="1">
    <name type="scientific">Pseudomonas urmiensis</name>
    <dbReference type="NCBI Taxonomy" id="2745493"/>
    <lineage>
        <taxon>Bacteria</taxon>
        <taxon>Pseudomonadati</taxon>
        <taxon>Pseudomonadota</taxon>
        <taxon>Gammaproteobacteria</taxon>
        <taxon>Pseudomonadales</taxon>
        <taxon>Pseudomonadaceae</taxon>
        <taxon>Pseudomonas</taxon>
    </lineage>
</organism>
<dbReference type="EMBL" id="JABWRE010000022">
    <property type="protein sequence ID" value="MBC3443320.1"/>
    <property type="molecule type" value="Genomic_DNA"/>
</dbReference>
<dbReference type="RefSeq" id="WP_186556896.1">
    <property type="nucleotide sequence ID" value="NZ_JABWRE020000001.1"/>
</dbReference>
<reference evidence="1" key="2">
    <citation type="submission" date="2020-07" db="EMBL/GenBank/DDBJ databases">
        <authorList>
            <person name="Lood C."/>
            <person name="Girard L."/>
        </authorList>
    </citation>
    <scope>NUCLEOTIDE SEQUENCE</scope>
    <source>
        <strain evidence="1">SWRI10</strain>
    </source>
</reference>
<reference evidence="2" key="3">
    <citation type="submission" date="2021-06" db="EMBL/GenBank/DDBJ databases">
        <title>Updating the genus Pseudomonas: Description of 43 new species and partition of the Pseudomonas putida group.</title>
        <authorList>
            <person name="Girard L."/>
            <person name="Lood C."/>
            <person name="Vandamme P."/>
            <person name="Rokni-Zadeh H."/>
            <person name="Van Noort V."/>
            <person name="Hofte M."/>
            <person name="Lavigne R."/>
            <person name="De Mot R."/>
        </authorList>
    </citation>
    <scope>NUCLEOTIDE SEQUENCE</scope>
    <source>
        <strain evidence="2">SWRI10</strain>
    </source>
</reference>
<dbReference type="AlphaFoldDB" id="A0A923JXA6"/>
<dbReference type="EMBL" id="JABWRE020000001">
    <property type="protein sequence ID" value="MBV4537242.1"/>
    <property type="molecule type" value="Genomic_DNA"/>
</dbReference>
<reference evidence="1" key="1">
    <citation type="journal article" date="2020" name="Microorganisms">
        <title>Reliable Identification of Environmental Pseudomonas Isolates Using the rpoD Gene.</title>
        <authorList>
            <consortium name="The Broad Institute Genome Sequencing Platform"/>
            <person name="Girard L."/>
            <person name="Lood C."/>
            <person name="Rokni-Zadeh H."/>
            <person name="van Noort V."/>
            <person name="Lavigne R."/>
            <person name="De Mot R."/>
        </authorList>
    </citation>
    <scope>NUCLEOTIDE SEQUENCE</scope>
    <source>
        <strain evidence="1">SWRI10</strain>
    </source>
</reference>
<accession>A0A923JXA6</accession>